<accession>A0A843UUT8</accession>
<name>A0A843UUT8_COLES</name>
<evidence type="ECO:0000313" key="1">
    <source>
        <dbReference type="EMBL" id="MQL87271.1"/>
    </source>
</evidence>
<dbReference type="AlphaFoldDB" id="A0A843UUT8"/>
<evidence type="ECO:0000313" key="2">
    <source>
        <dbReference type="Proteomes" id="UP000652761"/>
    </source>
</evidence>
<gene>
    <name evidence="1" type="ORF">Taro_019812</name>
</gene>
<organism evidence="1 2">
    <name type="scientific">Colocasia esculenta</name>
    <name type="common">Wild taro</name>
    <name type="synonym">Arum esculentum</name>
    <dbReference type="NCBI Taxonomy" id="4460"/>
    <lineage>
        <taxon>Eukaryota</taxon>
        <taxon>Viridiplantae</taxon>
        <taxon>Streptophyta</taxon>
        <taxon>Embryophyta</taxon>
        <taxon>Tracheophyta</taxon>
        <taxon>Spermatophyta</taxon>
        <taxon>Magnoliopsida</taxon>
        <taxon>Liliopsida</taxon>
        <taxon>Araceae</taxon>
        <taxon>Aroideae</taxon>
        <taxon>Colocasieae</taxon>
        <taxon>Colocasia</taxon>
    </lineage>
</organism>
<protein>
    <submittedName>
        <fullName evidence="1">Uncharacterized protein</fullName>
    </submittedName>
</protein>
<comment type="caution">
    <text evidence="1">The sequence shown here is derived from an EMBL/GenBank/DDBJ whole genome shotgun (WGS) entry which is preliminary data.</text>
</comment>
<keyword evidence="2" id="KW-1185">Reference proteome</keyword>
<sequence length="84" mass="9408">MQIDRRERGTSPRTDQVHFEMVATYDISFKKHFLPTGRCPRTANMCHEISLSVSSGMGVPCGQEFMTVPDSLWSSSSTTPEIVL</sequence>
<dbReference type="EMBL" id="NMUH01000965">
    <property type="protein sequence ID" value="MQL87271.1"/>
    <property type="molecule type" value="Genomic_DNA"/>
</dbReference>
<dbReference type="Proteomes" id="UP000652761">
    <property type="component" value="Unassembled WGS sequence"/>
</dbReference>
<reference evidence="1" key="1">
    <citation type="submission" date="2017-07" db="EMBL/GenBank/DDBJ databases">
        <title>Taro Niue Genome Assembly and Annotation.</title>
        <authorList>
            <person name="Atibalentja N."/>
            <person name="Keating K."/>
            <person name="Fields C.J."/>
        </authorList>
    </citation>
    <scope>NUCLEOTIDE SEQUENCE</scope>
    <source>
        <strain evidence="1">Niue_2</strain>
        <tissue evidence="1">Leaf</tissue>
    </source>
</reference>
<proteinExistence type="predicted"/>